<evidence type="ECO:0000313" key="15">
    <source>
        <dbReference type="Proteomes" id="UP001610063"/>
    </source>
</evidence>
<keyword evidence="5 11" id="KW-0812">Transmembrane</keyword>
<evidence type="ECO:0000256" key="2">
    <source>
        <dbReference type="ARBA" id="ARBA00004236"/>
    </source>
</evidence>
<dbReference type="Gene3D" id="3.30.1390.30">
    <property type="entry name" value="Penicillin-binding protein 2a, domain 3"/>
    <property type="match status" value="1"/>
</dbReference>
<feature type="transmembrane region" description="Helical" evidence="11">
    <location>
        <begin position="6"/>
        <end position="24"/>
    </location>
</feature>
<evidence type="ECO:0000313" key="14">
    <source>
        <dbReference type="EMBL" id="MFH6985209.1"/>
    </source>
</evidence>
<evidence type="ECO:0000256" key="3">
    <source>
        <dbReference type="ARBA" id="ARBA00022475"/>
    </source>
</evidence>
<keyword evidence="3" id="KW-1003">Cell membrane</keyword>
<dbReference type="Pfam" id="PF00905">
    <property type="entry name" value="Transpeptidase"/>
    <property type="match status" value="1"/>
</dbReference>
<keyword evidence="10" id="KW-0961">Cell wall biogenesis/degradation</keyword>
<accession>A0ABW7NEM1</accession>
<feature type="domain" description="Penicillin-binding protein dimerisation" evidence="13">
    <location>
        <begin position="48"/>
        <end position="210"/>
    </location>
</feature>
<protein>
    <submittedName>
        <fullName evidence="14">Penicillin-binding transpeptidase domain-containing protein</fullName>
    </submittedName>
</protein>
<keyword evidence="15" id="KW-1185">Reference proteome</keyword>
<evidence type="ECO:0000256" key="4">
    <source>
        <dbReference type="ARBA" id="ARBA00022645"/>
    </source>
</evidence>
<evidence type="ECO:0000256" key="6">
    <source>
        <dbReference type="ARBA" id="ARBA00022960"/>
    </source>
</evidence>
<evidence type="ECO:0000256" key="7">
    <source>
        <dbReference type="ARBA" id="ARBA00022984"/>
    </source>
</evidence>
<dbReference type="SUPFAM" id="SSF56519">
    <property type="entry name" value="Penicillin binding protein dimerisation domain"/>
    <property type="match status" value="1"/>
</dbReference>
<dbReference type="InterPro" id="IPR001460">
    <property type="entry name" value="PCN-bd_Tpept"/>
</dbReference>
<dbReference type="EMBL" id="JBIPKE010000019">
    <property type="protein sequence ID" value="MFH6985209.1"/>
    <property type="molecule type" value="Genomic_DNA"/>
</dbReference>
<evidence type="ECO:0000256" key="10">
    <source>
        <dbReference type="ARBA" id="ARBA00023316"/>
    </source>
</evidence>
<dbReference type="InterPro" id="IPR050515">
    <property type="entry name" value="Beta-lactam/transpept"/>
</dbReference>
<dbReference type="InterPro" id="IPR012338">
    <property type="entry name" value="Beta-lactam/transpept-like"/>
</dbReference>
<dbReference type="Pfam" id="PF03717">
    <property type="entry name" value="PBP_dimer"/>
    <property type="match status" value="1"/>
</dbReference>
<keyword evidence="4" id="KW-0645">Protease</keyword>
<dbReference type="PANTHER" id="PTHR30627">
    <property type="entry name" value="PEPTIDOGLYCAN D,D-TRANSPEPTIDASE"/>
    <property type="match status" value="1"/>
</dbReference>
<dbReference type="Proteomes" id="UP001610063">
    <property type="component" value="Unassembled WGS sequence"/>
</dbReference>
<evidence type="ECO:0000256" key="1">
    <source>
        <dbReference type="ARBA" id="ARBA00004167"/>
    </source>
</evidence>
<reference evidence="14 15" key="1">
    <citation type="journal article" date="2013" name="Int. J. Syst. Evol. Microbiol.">
        <title>Marinoscillum luteum sp. nov., isolated from marine sediment.</title>
        <authorList>
            <person name="Cha I.T."/>
            <person name="Park S.J."/>
            <person name="Kim S.J."/>
            <person name="Kim J.G."/>
            <person name="Jung M.Y."/>
            <person name="Shin K.S."/>
            <person name="Kwon K.K."/>
            <person name="Yang S.H."/>
            <person name="Seo Y.S."/>
            <person name="Rhee S.K."/>
        </authorList>
    </citation>
    <scope>NUCLEOTIDE SEQUENCE [LARGE SCALE GENOMIC DNA]</scope>
    <source>
        <strain evidence="14 15">KCTC 23939</strain>
    </source>
</reference>
<sequence>MNTRAIIIQGFILLVALIFSIRLFSIQVIDDEYKLAAENNIVQKIVDYPFRGLMYDRFGELMVYNTPVYDLMIVPKEVNLSDSSDLIKLLEIDHQTFVSRYQKARKYSSILASKFMEQIPNDFFAKIQDRLVAYDGFYVLPRTVRGYQHDMLSNTLGYVGEINRSQIIRDTSNYYKSGDYIGISGVEKQYEEKLRGKRGLRYKIVNVQGVEKGKFRDGAFDTVSIPGKSIHLTINTELQEYAEKLLKGKVAGLVAIDPRTGEILAMVSTPSYDPALLSGRDLGKNFQKIREDSLTPLFNRPLQAMYPPGSMFKTLQALIAMEEGVLRPREQIYCEGNLIGDLAPIGSYDVVKAITYSSNNYFYKVFKRVIEQGEHESRFIDSRIGLEKWNGYVNQFGLGRRLGVDIPNEQAGLVPNIQYYDRYIGTNRWAFSNIYSLSIGQGELLVTPLQMANLGAILANKGYYYTPHIVKSVEGEPALKIEKNSIDIKPEYFGVVIDGMEKVIEEGSGRRAYIPDLPICGKTSTVENPHGMDHSGFMGFAPKDNPQIAIAVYVENAGWGGRAAGSTASLVIEKYIKGEISRPWVEEFVLKGDFLDEKQKKTLKEMNMAKLNQ</sequence>
<keyword evidence="4" id="KW-0378">Hydrolase</keyword>
<evidence type="ECO:0000256" key="9">
    <source>
        <dbReference type="ARBA" id="ARBA00023136"/>
    </source>
</evidence>
<keyword evidence="6" id="KW-0133">Cell shape</keyword>
<dbReference type="Gene3D" id="3.40.710.10">
    <property type="entry name" value="DD-peptidase/beta-lactamase superfamily"/>
    <property type="match status" value="1"/>
</dbReference>
<dbReference type="RefSeq" id="WP_395418684.1">
    <property type="nucleotide sequence ID" value="NZ_JBIPKE010000019.1"/>
</dbReference>
<dbReference type="PANTHER" id="PTHR30627:SF2">
    <property type="entry name" value="PEPTIDOGLYCAN D,D-TRANSPEPTIDASE MRDA"/>
    <property type="match status" value="1"/>
</dbReference>
<keyword evidence="4" id="KW-0121">Carboxypeptidase</keyword>
<keyword evidence="7" id="KW-0573">Peptidoglycan synthesis</keyword>
<dbReference type="InterPro" id="IPR036138">
    <property type="entry name" value="PBP_dimer_sf"/>
</dbReference>
<proteinExistence type="predicted"/>
<dbReference type="Gene3D" id="3.90.1310.10">
    <property type="entry name" value="Penicillin-binding protein 2a (Domain 2)"/>
    <property type="match status" value="1"/>
</dbReference>
<keyword evidence="8 11" id="KW-1133">Transmembrane helix</keyword>
<evidence type="ECO:0000256" key="8">
    <source>
        <dbReference type="ARBA" id="ARBA00022989"/>
    </source>
</evidence>
<evidence type="ECO:0000256" key="5">
    <source>
        <dbReference type="ARBA" id="ARBA00022692"/>
    </source>
</evidence>
<feature type="domain" description="Penicillin-binding protein transpeptidase" evidence="12">
    <location>
        <begin position="253"/>
        <end position="569"/>
    </location>
</feature>
<evidence type="ECO:0000259" key="13">
    <source>
        <dbReference type="Pfam" id="PF03717"/>
    </source>
</evidence>
<comment type="caution">
    <text evidence="14">The sequence shown here is derived from an EMBL/GenBank/DDBJ whole genome shotgun (WGS) entry which is preliminary data.</text>
</comment>
<dbReference type="SUPFAM" id="SSF56601">
    <property type="entry name" value="beta-lactamase/transpeptidase-like"/>
    <property type="match status" value="1"/>
</dbReference>
<name>A0ABW7NEM1_9BACT</name>
<keyword evidence="9 11" id="KW-0472">Membrane</keyword>
<gene>
    <name evidence="14" type="ORF">ACHKAR_17285</name>
</gene>
<evidence type="ECO:0000259" key="12">
    <source>
        <dbReference type="Pfam" id="PF00905"/>
    </source>
</evidence>
<comment type="subcellular location">
    <subcellularLocation>
        <location evidence="2">Cell membrane</location>
    </subcellularLocation>
    <subcellularLocation>
        <location evidence="1">Membrane</location>
        <topology evidence="1">Single-pass membrane protein</topology>
    </subcellularLocation>
</comment>
<organism evidence="14 15">
    <name type="scientific">Marinoscillum luteum</name>
    <dbReference type="NCBI Taxonomy" id="861051"/>
    <lineage>
        <taxon>Bacteria</taxon>
        <taxon>Pseudomonadati</taxon>
        <taxon>Bacteroidota</taxon>
        <taxon>Cytophagia</taxon>
        <taxon>Cytophagales</taxon>
        <taxon>Reichenbachiellaceae</taxon>
        <taxon>Marinoscillum</taxon>
    </lineage>
</organism>
<evidence type="ECO:0000256" key="11">
    <source>
        <dbReference type="SAM" id="Phobius"/>
    </source>
</evidence>
<dbReference type="InterPro" id="IPR005311">
    <property type="entry name" value="PBP_dimer"/>
</dbReference>